<sequence length="406" mass="44667">MNFKLLFLLLWLLAFLLPGSDVRTYIQLLSDASTIVLDQPMNNHAASNSVFLVSAAFPTPRSCYTPPVFPFYFGKARARGPKPSRFNRGKRVVRIYKWMNVFYAQMISHIECSRPTKTSNPPTRVVALAYPAPPTAGRYLLDDAPAQILTNLAIDLAGLWNAYKLIFGWIAFTLLISAFTFVRFISFHSTTVHLSDFADPAVDDIHSSDDSGAVSGVSLLPSLPFDSEASIIDMYHSLDYPPFTPDDIPFGLTTRANPTSQNTTMSIATNNELFPRTYSSSVCTDVAFALPAWIDTKTGVEGSTEMNGTSVEGKILEPAVSNSSIGSVFKFYGGGSRAITPSSSSLSIPCSSEELLARYPASGQVHSPRTGRWLEDFITHLRSMERQGNHFGRVYDGWTGNLELEP</sequence>
<keyword evidence="1" id="KW-0472">Membrane</keyword>
<keyword evidence="1" id="KW-1133">Transmembrane helix</keyword>
<dbReference type="EMBL" id="AZST01000981">
    <property type="protein sequence ID" value="KEP46708.1"/>
    <property type="molecule type" value="Genomic_DNA"/>
</dbReference>
<keyword evidence="2" id="KW-0732">Signal</keyword>
<proteinExistence type="predicted"/>
<feature type="signal peptide" evidence="2">
    <location>
        <begin position="1"/>
        <end position="22"/>
    </location>
</feature>
<accession>A0A074RPX7</accession>
<evidence type="ECO:0000256" key="2">
    <source>
        <dbReference type="SAM" id="SignalP"/>
    </source>
</evidence>
<protein>
    <submittedName>
        <fullName evidence="3">Putative transmembrane protein</fullName>
    </submittedName>
</protein>
<organism evidence="3 4">
    <name type="scientific">Rhizoctonia solani 123E</name>
    <dbReference type="NCBI Taxonomy" id="1423351"/>
    <lineage>
        <taxon>Eukaryota</taxon>
        <taxon>Fungi</taxon>
        <taxon>Dikarya</taxon>
        <taxon>Basidiomycota</taxon>
        <taxon>Agaricomycotina</taxon>
        <taxon>Agaricomycetes</taxon>
        <taxon>Cantharellales</taxon>
        <taxon>Ceratobasidiaceae</taxon>
        <taxon>Rhizoctonia</taxon>
    </lineage>
</organism>
<evidence type="ECO:0000313" key="4">
    <source>
        <dbReference type="Proteomes" id="UP000027456"/>
    </source>
</evidence>
<dbReference type="OrthoDB" id="3268332at2759"/>
<feature type="chain" id="PRO_5001699999" evidence="2">
    <location>
        <begin position="23"/>
        <end position="406"/>
    </location>
</feature>
<gene>
    <name evidence="3" type="ORF">V565_185030</name>
</gene>
<dbReference type="Proteomes" id="UP000027456">
    <property type="component" value="Unassembled WGS sequence"/>
</dbReference>
<dbReference type="AlphaFoldDB" id="A0A074RPX7"/>
<dbReference type="HOGENOM" id="CLU_032668_0_0_1"/>
<reference evidence="3 4" key="1">
    <citation type="submission" date="2013-12" db="EMBL/GenBank/DDBJ databases">
        <authorList>
            <person name="Cubeta M."/>
            <person name="Pakala S."/>
            <person name="Fedorova N."/>
            <person name="Thomas E."/>
            <person name="Dean R."/>
            <person name="Jabaji S."/>
            <person name="Neate S."/>
            <person name="Toda T."/>
            <person name="Tavantzis S."/>
            <person name="Vilgalys R."/>
            <person name="Bharathan N."/>
            <person name="Pakala S."/>
            <person name="Losada L.S."/>
            <person name="Zafar N."/>
            <person name="Nierman W."/>
        </authorList>
    </citation>
    <scope>NUCLEOTIDE SEQUENCE [LARGE SCALE GENOMIC DNA]</scope>
    <source>
        <strain evidence="3 4">123E</strain>
    </source>
</reference>
<keyword evidence="4" id="KW-1185">Reference proteome</keyword>
<feature type="transmembrane region" description="Helical" evidence="1">
    <location>
        <begin position="166"/>
        <end position="185"/>
    </location>
</feature>
<evidence type="ECO:0000256" key="1">
    <source>
        <dbReference type="SAM" id="Phobius"/>
    </source>
</evidence>
<comment type="caution">
    <text evidence="3">The sequence shown here is derived from an EMBL/GenBank/DDBJ whole genome shotgun (WGS) entry which is preliminary data.</text>
</comment>
<evidence type="ECO:0000313" key="3">
    <source>
        <dbReference type="EMBL" id="KEP46708.1"/>
    </source>
</evidence>
<keyword evidence="1 3" id="KW-0812">Transmembrane</keyword>
<name>A0A074RPX7_9AGAM</name>